<dbReference type="KEGG" id="sgn:SGRA_1420"/>
<dbReference type="STRING" id="984262.SGRA_1420"/>
<keyword evidence="1" id="KW-0472">Membrane</keyword>
<dbReference type="AlphaFoldDB" id="H6L7T4"/>
<evidence type="ECO:0000256" key="1">
    <source>
        <dbReference type="SAM" id="Phobius"/>
    </source>
</evidence>
<dbReference type="EMBL" id="CP002831">
    <property type="protein sequence ID" value="AFC24155.1"/>
    <property type="molecule type" value="Genomic_DNA"/>
</dbReference>
<keyword evidence="1" id="KW-1133">Transmembrane helix</keyword>
<feature type="transmembrane region" description="Helical" evidence="1">
    <location>
        <begin position="48"/>
        <end position="67"/>
    </location>
</feature>
<accession>H6L7T4</accession>
<dbReference type="OrthoDB" id="594989at2"/>
<dbReference type="Proteomes" id="UP000007519">
    <property type="component" value="Chromosome"/>
</dbReference>
<dbReference type="eggNOG" id="ENOG5031M58">
    <property type="taxonomic scope" value="Bacteria"/>
</dbReference>
<name>H6L7T4_SAPGL</name>
<keyword evidence="1" id="KW-0812">Transmembrane</keyword>
<dbReference type="HOGENOM" id="CLU_132526_0_0_10"/>
<sequence>MIQRIQTIYMLLAALALALLFVFPFGTAPSTAEGPLQDGDYDLMDQFVLLLLALFPALLSLGTIFLFKNRKLQMLLNNLSLANCLILMGLASYWSMTISEEVTAGLGLFTPVLAMLFLFLANRAINADDQLVKDSDRLR</sequence>
<dbReference type="InterPro" id="IPR025635">
    <property type="entry name" value="DUF4293"/>
</dbReference>
<dbReference type="Pfam" id="PF14126">
    <property type="entry name" value="DUF4293"/>
    <property type="match status" value="1"/>
</dbReference>
<evidence type="ECO:0000313" key="3">
    <source>
        <dbReference type="Proteomes" id="UP000007519"/>
    </source>
</evidence>
<evidence type="ECO:0000313" key="2">
    <source>
        <dbReference type="EMBL" id="AFC24155.1"/>
    </source>
</evidence>
<dbReference type="RefSeq" id="WP_015691792.1">
    <property type="nucleotide sequence ID" value="NC_016940.1"/>
</dbReference>
<evidence type="ECO:0008006" key="4">
    <source>
        <dbReference type="Google" id="ProtNLM"/>
    </source>
</evidence>
<protein>
    <recommendedName>
        <fullName evidence="4">Transcription termination factor Rho</fullName>
    </recommendedName>
</protein>
<feature type="transmembrane region" description="Helical" evidence="1">
    <location>
        <begin position="79"/>
        <end position="96"/>
    </location>
</feature>
<feature type="transmembrane region" description="Helical" evidence="1">
    <location>
        <begin position="102"/>
        <end position="121"/>
    </location>
</feature>
<gene>
    <name evidence="2" type="ordered locus">SGRA_1420</name>
</gene>
<reference evidence="2 3" key="1">
    <citation type="journal article" date="2012" name="Stand. Genomic Sci.">
        <title>Complete genome sequencing and analysis of Saprospira grandis str. Lewin, a predatory marine bacterium.</title>
        <authorList>
            <person name="Saw J.H."/>
            <person name="Yuryev A."/>
            <person name="Kanbe M."/>
            <person name="Hou S."/>
            <person name="Young A.G."/>
            <person name="Aizawa S."/>
            <person name="Alam M."/>
        </authorList>
    </citation>
    <scope>NUCLEOTIDE SEQUENCE [LARGE SCALE GENOMIC DNA]</scope>
    <source>
        <strain evidence="2 3">Lewin</strain>
    </source>
</reference>
<keyword evidence="3" id="KW-1185">Reference proteome</keyword>
<proteinExistence type="predicted"/>
<organism evidence="2 3">
    <name type="scientific">Saprospira grandis (strain Lewin)</name>
    <dbReference type="NCBI Taxonomy" id="984262"/>
    <lineage>
        <taxon>Bacteria</taxon>
        <taxon>Pseudomonadati</taxon>
        <taxon>Bacteroidota</taxon>
        <taxon>Saprospiria</taxon>
        <taxon>Saprospirales</taxon>
        <taxon>Saprospiraceae</taxon>
        <taxon>Saprospira</taxon>
    </lineage>
</organism>